<accession>A0ABT6YRX8</accession>
<reference evidence="1 2" key="1">
    <citation type="submission" date="2023-05" db="EMBL/GenBank/DDBJ databases">
        <title>Novel species of genus Flectobacillus isolated from stream in China.</title>
        <authorList>
            <person name="Lu H."/>
        </authorList>
    </citation>
    <scope>NUCLEOTIDE SEQUENCE [LARGE SCALE GENOMIC DNA]</scope>
    <source>
        <strain evidence="1 2">DC10W</strain>
    </source>
</reference>
<dbReference type="Proteomes" id="UP001236569">
    <property type="component" value="Unassembled WGS sequence"/>
</dbReference>
<keyword evidence="2" id="KW-1185">Reference proteome</keyword>
<dbReference type="EMBL" id="JASHID010000016">
    <property type="protein sequence ID" value="MDI9866331.1"/>
    <property type="molecule type" value="Genomic_DNA"/>
</dbReference>
<evidence type="ECO:0000313" key="1">
    <source>
        <dbReference type="EMBL" id="MDI9866331.1"/>
    </source>
</evidence>
<gene>
    <name evidence="1" type="ORF">QM480_18470</name>
</gene>
<organism evidence="1 2">
    <name type="scientific">Flectobacillus longus</name>
    <dbReference type="NCBI Taxonomy" id="2984207"/>
    <lineage>
        <taxon>Bacteria</taxon>
        <taxon>Pseudomonadati</taxon>
        <taxon>Bacteroidota</taxon>
        <taxon>Cytophagia</taxon>
        <taxon>Cytophagales</taxon>
        <taxon>Flectobacillaceae</taxon>
        <taxon>Flectobacillus</taxon>
    </lineage>
</organism>
<sequence length="114" mass="13179">MKKVLLTLMLISCSKYKDNCNSNFDKYIGKDVNFFLESNVPFSRATILDSKPGLAYSLLVVYPNQCTVELIPSQFLHMKQFDTTMAWDINEFKKEKIGTINVYSSDKLIRRIPN</sequence>
<evidence type="ECO:0008006" key="3">
    <source>
        <dbReference type="Google" id="ProtNLM"/>
    </source>
</evidence>
<dbReference type="RefSeq" id="WP_283371163.1">
    <property type="nucleotide sequence ID" value="NZ_JASHID010000016.1"/>
</dbReference>
<name>A0ABT6YRX8_9BACT</name>
<comment type="caution">
    <text evidence="1">The sequence shown here is derived from an EMBL/GenBank/DDBJ whole genome shotgun (WGS) entry which is preliminary data.</text>
</comment>
<proteinExistence type="predicted"/>
<protein>
    <recommendedName>
        <fullName evidence="3">Lipoprotein</fullName>
    </recommendedName>
</protein>
<evidence type="ECO:0000313" key="2">
    <source>
        <dbReference type="Proteomes" id="UP001236569"/>
    </source>
</evidence>